<evidence type="ECO:0000313" key="2">
    <source>
        <dbReference type="EMBL" id="KAG2190323.1"/>
    </source>
</evidence>
<name>A0A8H7QD64_9FUNG</name>
<dbReference type="Gene3D" id="3.80.10.10">
    <property type="entry name" value="Ribonuclease Inhibitor"/>
    <property type="match status" value="1"/>
</dbReference>
<dbReference type="OrthoDB" id="2232267at2759"/>
<dbReference type="InterPro" id="IPR032675">
    <property type="entry name" value="LRR_dom_sf"/>
</dbReference>
<reference evidence="2" key="1">
    <citation type="submission" date="2020-12" db="EMBL/GenBank/DDBJ databases">
        <title>Metabolic potential, ecology and presence of endohyphal bacteria is reflected in genomic diversity of Mucoromycotina.</title>
        <authorList>
            <person name="Muszewska A."/>
            <person name="Okrasinska A."/>
            <person name="Steczkiewicz K."/>
            <person name="Drgas O."/>
            <person name="Orlowska M."/>
            <person name="Perlinska-Lenart U."/>
            <person name="Aleksandrzak-Piekarczyk T."/>
            <person name="Szatraj K."/>
            <person name="Zielenkiewicz U."/>
            <person name="Pilsyk S."/>
            <person name="Malc E."/>
            <person name="Mieczkowski P."/>
            <person name="Kruszewska J.S."/>
            <person name="Biernat P."/>
            <person name="Pawlowska J."/>
        </authorList>
    </citation>
    <scope>NUCLEOTIDE SEQUENCE</scope>
    <source>
        <strain evidence="2">CBS 226.32</strain>
    </source>
</reference>
<dbReference type="AlphaFoldDB" id="A0A8H7QD64"/>
<evidence type="ECO:0000259" key="1">
    <source>
        <dbReference type="Pfam" id="PF12937"/>
    </source>
</evidence>
<protein>
    <recommendedName>
        <fullName evidence="1">F-box domain-containing protein</fullName>
    </recommendedName>
</protein>
<dbReference type="InterPro" id="IPR036047">
    <property type="entry name" value="F-box-like_dom_sf"/>
</dbReference>
<feature type="domain" description="F-box" evidence="1">
    <location>
        <begin position="12"/>
        <end position="44"/>
    </location>
</feature>
<evidence type="ECO:0000313" key="3">
    <source>
        <dbReference type="Proteomes" id="UP000650833"/>
    </source>
</evidence>
<proteinExistence type="predicted"/>
<organism evidence="2 3">
    <name type="scientific">Mucor plumbeus</name>
    <dbReference type="NCBI Taxonomy" id="97098"/>
    <lineage>
        <taxon>Eukaryota</taxon>
        <taxon>Fungi</taxon>
        <taxon>Fungi incertae sedis</taxon>
        <taxon>Mucoromycota</taxon>
        <taxon>Mucoromycotina</taxon>
        <taxon>Mucoromycetes</taxon>
        <taxon>Mucorales</taxon>
        <taxon>Mucorineae</taxon>
        <taxon>Mucoraceae</taxon>
        <taxon>Mucor</taxon>
    </lineage>
</organism>
<dbReference type="SUPFAM" id="SSF81383">
    <property type="entry name" value="F-box domain"/>
    <property type="match status" value="1"/>
</dbReference>
<dbReference type="Gene3D" id="1.20.1280.50">
    <property type="match status" value="1"/>
</dbReference>
<keyword evidence="3" id="KW-1185">Reference proteome</keyword>
<dbReference type="EMBL" id="JAEPRC010000995">
    <property type="protein sequence ID" value="KAG2190323.1"/>
    <property type="molecule type" value="Genomic_DNA"/>
</dbReference>
<dbReference type="InterPro" id="IPR001810">
    <property type="entry name" value="F-box_dom"/>
</dbReference>
<sequence length="663" mass="77551">MTKEPNTISITPPEIWQVIFSYLSTRNNYECQRVCKSWYLPARRAFLDHIVLKSRYDLEEFLRCFTDFNNFNEYVKRFTIGYAYTMPSRAGLLLQSEAVTTLIDRFPNVQVMTVSVNCIDLENFTQPHIMTAMTEKWTSLNVFRVNQILLSTEKTRIYLQTMYHLRQRMTELALYDHEYVTKEMGGASRFVSLFPQLKHLKIIPQQGNIDSFSDCLPILEHCGQHLESLDMHSKKENEDIELLCMPRSIQEKQKLARIKVLKLTMTNFCTNTIRFIIQNLTGLQKMTIGFVYANLSDWTEHQKIVFTNDFLSYLCTRDEYFLRPLTINYKEDDEYLTQIISKHYSMATPSIERVDLHTRIVLYNNNTQFGYDYNNAVANSSKFSLQLLSSKLQYGKLQRTSYFTHFYTGNNARDILDTFKVASSIKQATSLTLDLGGMCIFIDSIPRLVYQLLTMVPRINKLSIVWPRNYCENNSFIWPEEDATDYPHVIDLELTAGLASWIDMSMLPLVSNMFPALKYLSMQLFSGYWHEASTAFVINLPQTKLARLHLDVTPVRIQTGNVLKEQITFAEAFFILKVTKLLDNTTTREYYYSVSLDYLRATLIKDLEQVNNREYLTIHVIVKDIQYLNIYLSQEIYEQQQEKPNLLSMDPQKKVQTSISFLL</sequence>
<comment type="caution">
    <text evidence="2">The sequence shown here is derived from an EMBL/GenBank/DDBJ whole genome shotgun (WGS) entry which is preliminary data.</text>
</comment>
<dbReference type="Proteomes" id="UP000650833">
    <property type="component" value="Unassembled WGS sequence"/>
</dbReference>
<accession>A0A8H7QD64</accession>
<gene>
    <name evidence="2" type="ORF">INT46_003901</name>
</gene>
<dbReference type="Pfam" id="PF12937">
    <property type="entry name" value="F-box-like"/>
    <property type="match status" value="1"/>
</dbReference>